<evidence type="ECO:0000313" key="3">
    <source>
        <dbReference type="Proteomes" id="UP000719766"/>
    </source>
</evidence>
<accession>A0A9P7E3L2</accession>
<feature type="region of interest" description="Disordered" evidence="1">
    <location>
        <begin position="27"/>
        <end position="60"/>
    </location>
</feature>
<keyword evidence="3" id="KW-1185">Reference proteome</keyword>
<dbReference type="Pfam" id="PF01161">
    <property type="entry name" value="PBP"/>
    <property type="match status" value="1"/>
</dbReference>
<dbReference type="InterPro" id="IPR035810">
    <property type="entry name" value="PEBP_euk"/>
</dbReference>
<dbReference type="SUPFAM" id="SSF49777">
    <property type="entry name" value="PEBP-like"/>
    <property type="match status" value="1"/>
</dbReference>
<dbReference type="PANTHER" id="PTHR11362:SF82">
    <property type="entry name" value="PHOSPHATIDYLETHANOLAMINE-BINDING PROTEIN 4"/>
    <property type="match status" value="1"/>
</dbReference>
<dbReference type="Gene3D" id="1.20.58.1180">
    <property type="match status" value="1"/>
</dbReference>
<dbReference type="EMBL" id="JABBWE010000001">
    <property type="protein sequence ID" value="KAG1809910.1"/>
    <property type="molecule type" value="Genomic_DNA"/>
</dbReference>
<name>A0A9P7E3L2_9AGAM</name>
<dbReference type="PANTHER" id="PTHR11362">
    <property type="entry name" value="PHOSPHATIDYLETHANOLAMINE-BINDING PROTEIN"/>
    <property type="match status" value="1"/>
</dbReference>
<organism evidence="2 3">
    <name type="scientific">Suillus plorans</name>
    <dbReference type="NCBI Taxonomy" id="116603"/>
    <lineage>
        <taxon>Eukaryota</taxon>
        <taxon>Fungi</taxon>
        <taxon>Dikarya</taxon>
        <taxon>Basidiomycota</taxon>
        <taxon>Agaricomycotina</taxon>
        <taxon>Agaricomycetes</taxon>
        <taxon>Agaricomycetidae</taxon>
        <taxon>Boletales</taxon>
        <taxon>Suillineae</taxon>
        <taxon>Suillaceae</taxon>
        <taxon>Suillus</taxon>
    </lineage>
</organism>
<gene>
    <name evidence="2" type="ORF">HD556DRAFT_1223998</name>
</gene>
<reference evidence="2" key="1">
    <citation type="journal article" date="2020" name="New Phytol.">
        <title>Comparative genomics reveals dynamic genome evolution in host specialist ectomycorrhizal fungi.</title>
        <authorList>
            <person name="Lofgren L.A."/>
            <person name="Nguyen N.H."/>
            <person name="Vilgalys R."/>
            <person name="Ruytinx J."/>
            <person name="Liao H.L."/>
            <person name="Branco S."/>
            <person name="Kuo A."/>
            <person name="LaButti K."/>
            <person name="Lipzen A."/>
            <person name="Andreopoulos W."/>
            <person name="Pangilinan J."/>
            <person name="Riley R."/>
            <person name="Hundley H."/>
            <person name="Na H."/>
            <person name="Barry K."/>
            <person name="Grigoriev I.V."/>
            <person name="Stajich J.E."/>
            <person name="Kennedy P.G."/>
        </authorList>
    </citation>
    <scope>NUCLEOTIDE SEQUENCE</scope>
    <source>
        <strain evidence="2">S12</strain>
    </source>
</reference>
<dbReference type="InterPro" id="IPR036610">
    <property type="entry name" value="PEBP-like_sf"/>
</dbReference>
<feature type="compositionally biased region" description="Basic residues" evidence="1">
    <location>
        <begin position="49"/>
        <end position="60"/>
    </location>
</feature>
<evidence type="ECO:0000256" key="1">
    <source>
        <dbReference type="SAM" id="MobiDB-lite"/>
    </source>
</evidence>
<dbReference type="OrthoDB" id="2153661at2759"/>
<protein>
    <submittedName>
        <fullName evidence="2">Phosphatidylethanolamine-binding protein</fullName>
    </submittedName>
</protein>
<sequence length="412" mass="47196">MLALRRVQPWALGFAQRSATKQVALASTAVDTDGSHSQSSDEPVAPQKHQSRAIRTRRPRISLQHPREWNRPLAFGVLPAFDEALKVIKEDSMALKDEVTALEGAIAREKETPQHDQHALRVMEDKLRILEVQSEINFPQVRWKCANGMGKQVPDWTPSADMSKAVDRHLLEQRWRKEGALDLLMERIHQMKVVPDVLPDIHPSLDLRVNFPKIKSNAGLQATVSKTVYEYVEPGVFLLPEQTVEPPKIYTTVFHPEERLYTLLMIDPVTDFPDETNKTFQTYLHWLQPNIPLSSVSPSPVPNLNTHTAYIPPHPQRGTNYHRYTILLLPQHSRLSIHMVAKDKRTCFDVRAFMEKHGLDKNVGGGVHMWREVWSEGVPAVYKEILKTAEPKFGRMPKADRYGDFRGKKRYV</sequence>
<proteinExistence type="predicted"/>
<dbReference type="GeneID" id="64590692"/>
<dbReference type="AlphaFoldDB" id="A0A9P7E3L2"/>
<dbReference type="RefSeq" id="XP_041167575.1">
    <property type="nucleotide sequence ID" value="XM_041296928.1"/>
</dbReference>
<dbReference type="CDD" id="cd00866">
    <property type="entry name" value="PEBP_euk"/>
    <property type="match status" value="1"/>
</dbReference>
<dbReference type="InterPro" id="IPR008914">
    <property type="entry name" value="PEBP"/>
</dbReference>
<dbReference type="Gene3D" id="3.90.280.10">
    <property type="entry name" value="PEBP-like"/>
    <property type="match status" value="1"/>
</dbReference>
<comment type="caution">
    <text evidence="2">The sequence shown here is derived from an EMBL/GenBank/DDBJ whole genome shotgun (WGS) entry which is preliminary data.</text>
</comment>
<evidence type="ECO:0000313" key="2">
    <source>
        <dbReference type="EMBL" id="KAG1809910.1"/>
    </source>
</evidence>
<dbReference type="Proteomes" id="UP000719766">
    <property type="component" value="Unassembled WGS sequence"/>
</dbReference>